<accession>A0A0R0C0T7</accession>
<proteinExistence type="predicted"/>
<dbReference type="AlphaFoldDB" id="A0A0R0C0T7"/>
<keyword evidence="2" id="KW-1133">Transmembrane helix</keyword>
<evidence type="ECO:0000313" key="3">
    <source>
        <dbReference type="EMBL" id="KRG63564.1"/>
    </source>
</evidence>
<keyword evidence="4" id="KW-1185">Reference proteome</keyword>
<dbReference type="EMBL" id="LDJI01000021">
    <property type="protein sequence ID" value="KRG63564.1"/>
    <property type="molecule type" value="Genomic_DNA"/>
</dbReference>
<evidence type="ECO:0000256" key="2">
    <source>
        <dbReference type="SAM" id="Phobius"/>
    </source>
</evidence>
<gene>
    <name evidence="3" type="ORF">ABB26_11645</name>
</gene>
<dbReference type="STRING" id="405444.ABB26_11645"/>
<keyword evidence="2" id="KW-0472">Membrane</keyword>
<dbReference type="Proteomes" id="UP000050864">
    <property type="component" value="Unassembled WGS sequence"/>
</dbReference>
<dbReference type="RefSeq" id="WP_057634278.1">
    <property type="nucleotide sequence ID" value="NZ_LDJI01000021.1"/>
</dbReference>
<organism evidence="3 4">
    <name type="scientific">Stenotrophomonas humi</name>
    <dbReference type="NCBI Taxonomy" id="405444"/>
    <lineage>
        <taxon>Bacteria</taxon>
        <taxon>Pseudomonadati</taxon>
        <taxon>Pseudomonadota</taxon>
        <taxon>Gammaproteobacteria</taxon>
        <taxon>Lysobacterales</taxon>
        <taxon>Lysobacteraceae</taxon>
        <taxon>Stenotrophomonas</taxon>
    </lineage>
</organism>
<keyword evidence="2" id="KW-0812">Transmembrane</keyword>
<comment type="caution">
    <text evidence="3">The sequence shown here is derived from an EMBL/GenBank/DDBJ whole genome shotgun (WGS) entry which is preliminary data.</text>
</comment>
<reference evidence="3 4" key="1">
    <citation type="submission" date="2015-05" db="EMBL/GenBank/DDBJ databases">
        <title>Genome sequencing and analysis of members of genus Stenotrophomonas.</title>
        <authorList>
            <person name="Patil P.P."/>
            <person name="Midha S."/>
            <person name="Patil P.B."/>
        </authorList>
    </citation>
    <scope>NUCLEOTIDE SEQUENCE [LARGE SCALE GENOMIC DNA]</scope>
    <source>
        <strain evidence="3 4">DSM 18929</strain>
    </source>
</reference>
<feature type="compositionally biased region" description="Gly residues" evidence="1">
    <location>
        <begin position="208"/>
        <end position="219"/>
    </location>
</feature>
<dbReference type="OrthoDB" id="1550941at2"/>
<evidence type="ECO:0000313" key="4">
    <source>
        <dbReference type="Proteomes" id="UP000050864"/>
    </source>
</evidence>
<evidence type="ECO:0000256" key="1">
    <source>
        <dbReference type="SAM" id="MobiDB-lite"/>
    </source>
</evidence>
<feature type="region of interest" description="Disordered" evidence="1">
    <location>
        <begin position="178"/>
        <end position="219"/>
    </location>
</feature>
<protein>
    <submittedName>
        <fullName evidence="3">Uncharacterized protein</fullName>
    </submittedName>
</protein>
<feature type="transmembrane region" description="Helical" evidence="2">
    <location>
        <begin position="12"/>
        <end position="33"/>
    </location>
</feature>
<dbReference type="PATRIC" id="fig|405444.3.peg.1417"/>
<sequence>MRGLDFSSWQGLLSTLVGLAIITLIGVGIRLLVMQAVQQKREAANRQINERLKTLIAAYKTLGGSFTGNLSVDPSHLRELRLRAAALAAGQAVAAAEEAVLLPQVGQGEAGDRARRIRDAVEGALSDVILLGTEEQVRLAARAATDMVEGRPIHTAELVVSLRDFIRKVLDLDTISPSVAIPRQGPSRPASSGGGKGGGAKDAERGAGKGGGGGGAGGMGAGMGMGAGLGYGAGRGGGENDDGRA</sequence>
<name>A0A0R0C0T7_9GAMM</name>